<keyword evidence="6 9" id="KW-0067">ATP-binding</keyword>
<keyword evidence="7 9" id="KW-0460">Magnesium</keyword>
<evidence type="ECO:0000256" key="3">
    <source>
        <dbReference type="ARBA" id="ARBA00022723"/>
    </source>
</evidence>
<sequence length="203" mass="22448">MRYFITGIDTDSGKTFVSAIFCEALKADYWKPVQAGLPRDADTVKKLITNQQTRIHPERFLLNTPASPHASAKADGVHIALDDFKLPDTNNTLIIEGAGGCLVPLNDNQFVIDLIRVLNTEAVLVADLYLGSINHTLLTVEALRKRNIPLKGIVFNGDANPESERIILKHAEVPCLLHISKEKVIDNAAVIKYADLLKRNWNG</sequence>
<feature type="binding site" evidence="9">
    <location>
        <begin position="96"/>
        <end position="99"/>
    </location>
    <ligand>
        <name>ATP</name>
        <dbReference type="ChEBI" id="CHEBI:30616"/>
    </ligand>
</feature>
<feature type="binding site" evidence="9">
    <location>
        <position position="15"/>
    </location>
    <ligand>
        <name>Mg(2+)</name>
        <dbReference type="ChEBI" id="CHEBI:18420"/>
    </ligand>
</feature>
<dbReference type="Gene3D" id="3.40.50.300">
    <property type="entry name" value="P-loop containing nucleotide triphosphate hydrolases"/>
    <property type="match status" value="1"/>
</dbReference>
<feature type="binding site" evidence="9">
    <location>
        <begin position="11"/>
        <end position="16"/>
    </location>
    <ligand>
        <name>ATP</name>
        <dbReference type="ChEBI" id="CHEBI:30616"/>
    </ligand>
</feature>
<comment type="cofactor">
    <cofactor evidence="9">
        <name>Mg(2+)</name>
        <dbReference type="ChEBI" id="CHEBI:18420"/>
    </cofactor>
</comment>
<evidence type="ECO:0000256" key="9">
    <source>
        <dbReference type="HAMAP-Rule" id="MF_00336"/>
    </source>
</evidence>
<evidence type="ECO:0000256" key="5">
    <source>
        <dbReference type="ARBA" id="ARBA00022756"/>
    </source>
</evidence>
<keyword evidence="11" id="KW-1185">Reference proteome</keyword>
<gene>
    <name evidence="9 10" type="primary">bioD</name>
    <name evidence="10" type="ORF">KK083_13410</name>
</gene>
<comment type="subunit">
    <text evidence="9">Homodimer.</text>
</comment>
<evidence type="ECO:0000256" key="2">
    <source>
        <dbReference type="ARBA" id="ARBA00022598"/>
    </source>
</evidence>
<comment type="caution">
    <text evidence="9">Lacks conserved residue(s) required for the propagation of feature annotation.</text>
</comment>
<evidence type="ECO:0000256" key="8">
    <source>
        <dbReference type="ARBA" id="ARBA00047386"/>
    </source>
</evidence>
<comment type="pathway">
    <text evidence="9">Cofactor biosynthesis; biotin biosynthesis; biotin from 7,8-diaminononanoate: step 1/2.</text>
</comment>
<dbReference type="GO" id="GO:0005829">
    <property type="term" value="C:cytosol"/>
    <property type="evidence" value="ECO:0007669"/>
    <property type="project" value="TreeGrafter"/>
</dbReference>
<comment type="similarity">
    <text evidence="9">Belongs to the dethiobiotin synthetase family.</text>
</comment>
<dbReference type="PANTHER" id="PTHR43210:SF2">
    <property type="entry name" value="ATP-DEPENDENT DETHIOBIOTIN SYNTHETASE BIOD 2"/>
    <property type="match status" value="1"/>
</dbReference>
<dbReference type="NCBIfam" id="TIGR00347">
    <property type="entry name" value="bioD"/>
    <property type="match status" value="1"/>
</dbReference>
<dbReference type="InterPro" id="IPR004472">
    <property type="entry name" value="DTB_synth_BioD"/>
</dbReference>
<dbReference type="RefSeq" id="WP_254163758.1">
    <property type="nucleotide sequence ID" value="NZ_JAHESF010000012.1"/>
</dbReference>
<evidence type="ECO:0000313" key="10">
    <source>
        <dbReference type="EMBL" id="MBT1697884.1"/>
    </source>
</evidence>
<keyword evidence="4 9" id="KW-0547">Nucleotide-binding</keyword>
<dbReference type="InterPro" id="IPR027417">
    <property type="entry name" value="P-loop_NTPase"/>
</dbReference>
<name>A0AAP2GJD0_9BACT</name>
<protein>
    <recommendedName>
        <fullName evidence="9">ATP-dependent dethiobiotin synthetase BioD</fullName>
        <ecNumber evidence="9">6.3.3.3</ecNumber>
    </recommendedName>
    <alternativeName>
        <fullName evidence="9">DTB synthetase</fullName>
        <shortName evidence="9">DTBS</shortName>
    </alternativeName>
    <alternativeName>
        <fullName evidence="9">Dethiobiotin synthase</fullName>
    </alternativeName>
</protein>
<evidence type="ECO:0000256" key="7">
    <source>
        <dbReference type="ARBA" id="ARBA00022842"/>
    </source>
</evidence>
<dbReference type="Pfam" id="PF13500">
    <property type="entry name" value="AAA_26"/>
    <property type="match status" value="1"/>
</dbReference>
<dbReference type="Proteomes" id="UP001319200">
    <property type="component" value="Unassembled WGS sequence"/>
</dbReference>
<keyword evidence="3 9" id="KW-0479">Metal-binding</keyword>
<evidence type="ECO:0000256" key="1">
    <source>
        <dbReference type="ARBA" id="ARBA00022490"/>
    </source>
</evidence>
<dbReference type="GO" id="GO:0005524">
    <property type="term" value="F:ATP binding"/>
    <property type="evidence" value="ECO:0007669"/>
    <property type="project" value="UniProtKB-UniRule"/>
</dbReference>
<comment type="subcellular location">
    <subcellularLocation>
        <location evidence="9">Cytoplasm</location>
    </subcellularLocation>
</comment>
<accession>A0AAP2GJD0</accession>
<evidence type="ECO:0000256" key="6">
    <source>
        <dbReference type="ARBA" id="ARBA00022840"/>
    </source>
</evidence>
<dbReference type="GO" id="GO:0009102">
    <property type="term" value="P:biotin biosynthetic process"/>
    <property type="evidence" value="ECO:0007669"/>
    <property type="project" value="UniProtKB-UniRule"/>
</dbReference>
<dbReference type="EMBL" id="JAHESF010000012">
    <property type="protein sequence ID" value="MBT1697884.1"/>
    <property type="molecule type" value="Genomic_DNA"/>
</dbReference>
<comment type="caution">
    <text evidence="10">The sequence shown here is derived from an EMBL/GenBank/DDBJ whole genome shotgun (WGS) entry which is preliminary data.</text>
</comment>
<evidence type="ECO:0000256" key="4">
    <source>
        <dbReference type="ARBA" id="ARBA00022741"/>
    </source>
</evidence>
<dbReference type="HAMAP" id="MF_00336">
    <property type="entry name" value="BioD"/>
    <property type="match status" value="1"/>
</dbReference>
<keyword evidence="1 9" id="KW-0963">Cytoplasm</keyword>
<keyword evidence="2 9" id="KW-0436">Ligase</keyword>
<keyword evidence="5 9" id="KW-0093">Biotin biosynthesis</keyword>
<comment type="function">
    <text evidence="9">Catalyzes a mechanistically unusual reaction, the ATP-dependent insertion of CO2 between the N7 and N8 nitrogen atoms of 7,8-diaminopelargonic acid (DAPA, also called 7,8-diammoniononanoate) to form a ureido ring.</text>
</comment>
<organism evidence="10 11">
    <name type="scientific">Chryseosolibacter histidini</name>
    <dbReference type="NCBI Taxonomy" id="2782349"/>
    <lineage>
        <taxon>Bacteria</taxon>
        <taxon>Pseudomonadati</taxon>
        <taxon>Bacteroidota</taxon>
        <taxon>Cytophagia</taxon>
        <taxon>Cytophagales</taxon>
        <taxon>Chryseotaleaceae</taxon>
        <taxon>Chryseosolibacter</taxon>
    </lineage>
</organism>
<dbReference type="GO" id="GO:0004141">
    <property type="term" value="F:dethiobiotin synthase activity"/>
    <property type="evidence" value="ECO:0007669"/>
    <property type="project" value="UniProtKB-UniRule"/>
</dbReference>
<feature type="active site" evidence="9">
    <location>
        <position position="31"/>
    </location>
</feature>
<evidence type="ECO:0000313" key="11">
    <source>
        <dbReference type="Proteomes" id="UP001319200"/>
    </source>
</evidence>
<comment type="catalytic activity">
    <reaction evidence="8">
        <text>(7R,8S)-8-amino-7-(carboxyamino)nonanoate + ATP = (4R,5S)-dethiobiotin + ADP + phosphate + H(+)</text>
        <dbReference type="Rhea" id="RHEA:63684"/>
        <dbReference type="ChEBI" id="CHEBI:15378"/>
        <dbReference type="ChEBI" id="CHEBI:30616"/>
        <dbReference type="ChEBI" id="CHEBI:43474"/>
        <dbReference type="ChEBI" id="CHEBI:149470"/>
        <dbReference type="ChEBI" id="CHEBI:149473"/>
        <dbReference type="ChEBI" id="CHEBI:456216"/>
    </reaction>
</comment>
<dbReference type="GO" id="GO:0000287">
    <property type="term" value="F:magnesium ion binding"/>
    <property type="evidence" value="ECO:0007669"/>
    <property type="project" value="UniProtKB-UniRule"/>
</dbReference>
<reference evidence="10 11" key="1">
    <citation type="submission" date="2021-05" db="EMBL/GenBank/DDBJ databases">
        <title>A Polyphasic approach of four new species of the genus Ohtaekwangia: Ohtaekwangia histidinii sp. nov., Ohtaekwangia cretensis sp. nov., Ohtaekwangia indiensis sp. nov., Ohtaekwangia reichenbachii sp. nov. from diverse environment.</title>
        <authorList>
            <person name="Octaviana S."/>
        </authorList>
    </citation>
    <scope>NUCLEOTIDE SEQUENCE [LARGE SCALE GENOMIC DNA]</scope>
    <source>
        <strain evidence="10 11">PWU4</strain>
    </source>
</reference>
<dbReference type="PANTHER" id="PTHR43210">
    <property type="entry name" value="DETHIOBIOTIN SYNTHETASE"/>
    <property type="match status" value="1"/>
</dbReference>
<dbReference type="CDD" id="cd03109">
    <property type="entry name" value="DTBS"/>
    <property type="match status" value="1"/>
</dbReference>
<proteinExistence type="inferred from homology"/>
<feature type="binding site" evidence="9">
    <location>
        <position position="40"/>
    </location>
    <ligand>
        <name>Mg(2+)</name>
        <dbReference type="ChEBI" id="CHEBI:18420"/>
    </ligand>
</feature>
<dbReference type="SUPFAM" id="SSF52540">
    <property type="entry name" value="P-loop containing nucleoside triphosphate hydrolases"/>
    <property type="match status" value="1"/>
</dbReference>
<dbReference type="PIRSF" id="PIRSF006755">
    <property type="entry name" value="DTB_synth"/>
    <property type="match status" value="1"/>
</dbReference>
<dbReference type="AlphaFoldDB" id="A0AAP2GJD0"/>
<dbReference type="EC" id="6.3.3.3" evidence="9"/>
<feature type="binding site" evidence="9">
    <location>
        <position position="40"/>
    </location>
    <ligand>
        <name>ATP</name>
        <dbReference type="ChEBI" id="CHEBI:30616"/>
    </ligand>
</feature>
<feature type="binding site" evidence="9">
    <location>
        <position position="96"/>
    </location>
    <ligand>
        <name>Mg(2+)</name>
        <dbReference type="ChEBI" id="CHEBI:18420"/>
    </ligand>
</feature>
<comment type="catalytic activity">
    <reaction evidence="9">
        <text>(7R,8S)-7,8-diammoniononanoate + CO2 + ATP = (4R,5S)-dethiobiotin + ADP + phosphate + 3 H(+)</text>
        <dbReference type="Rhea" id="RHEA:15805"/>
        <dbReference type="ChEBI" id="CHEBI:15378"/>
        <dbReference type="ChEBI" id="CHEBI:16526"/>
        <dbReference type="ChEBI" id="CHEBI:30616"/>
        <dbReference type="ChEBI" id="CHEBI:43474"/>
        <dbReference type="ChEBI" id="CHEBI:149469"/>
        <dbReference type="ChEBI" id="CHEBI:149473"/>
        <dbReference type="ChEBI" id="CHEBI:456216"/>
        <dbReference type="EC" id="6.3.3.3"/>
    </reaction>
</comment>